<dbReference type="EMBL" id="WKKX01000006">
    <property type="protein sequence ID" value="MSE07217.1"/>
    <property type="molecule type" value="Genomic_DNA"/>
</dbReference>
<evidence type="ECO:0000313" key="3">
    <source>
        <dbReference type="EMBL" id="MSE07217.1"/>
    </source>
</evidence>
<keyword evidence="1" id="KW-0472">Membrane</keyword>
<evidence type="ECO:0000313" key="9">
    <source>
        <dbReference type="Proteomes" id="UP000467635"/>
    </source>
</evidence>
<protein>
    <submittedName>
        <fullName evidence="5">Uncharacterized protein</fullName>
    </submittedName>
</protein>
<evidence type="ECO:0000313" key="11">
    <source>
        <dbReference type="Proteomes" id="UP001224533"/>
    </source>
</evidence>
<dbReference type="EMBL" id="WKKZ01000001">
    <property type="protein sequence ID" value="MSE04285.1"/>
    <property type="molecule type" value="Genomic_DNA"/>
</dbReference>
<reference evidence="4 10" key="3">
    <citation type="journal article" date="2020" name="Food Funct.">
        <title>Screening of Lactobacillus salivarius strains from the feces of Chinese populations and the evaluation of their effects against intestinal inflammation in mice.</title>
        <authorList>
            <person name="Zhai Q."/>
            <person name="Shen X."/>
            <person name="Cen S."/>
            <person name="Zhang C."/>
            <person name="Tian F."/>
            <person name="Zhao J."/>
            <person name="Zhang H."/>
            <person name="Xue Y."/>
            <person name="Chen W."/>
        </authorList>
    </citation>
    <scope>NUCLEOTIDE SEQUENCE [LARGE SCALE GENOMIC DNA]</scope>
    <source>
        <strain evidence="4 10">FYNDL5_1.scaf</strain>
    </source>
</reference>
<dbReference type="AlphaFoldDB" id="A0A1V9R8X8"/>
<evidence type="ECO:0000313" key="5">
    <source>
        <dbReference type="EMBL" id="OQQ89361.1"/>
    </source>
</evidence>
<name>A0A1V9R8X8_9LACO</name>
<evidence type="ECO:0000313" key="8">
    <source>
        <dbReference type="Proteomes" id="UP000437575"/>
    </source>
</evidence>
<dbReference type="Proteomes" id="UP000471678">
    <property type="component" value="Unassembled WGS sequence"/>
</dbReference>
<evidence type="ECO:0000256" key="1">
    <source>
        <dbReference type="SAM" id="Phobius"/>
    </source>
</evidence>
<dbReference type="Proteomes" id="UP000192575">
    <property type="component" value="Unassembled WGS sequence"/>
</dbReference>
<reference evidence="6 11" key="4">
    <citation type="submission" date="2022-12" db="EMBL/GenBank/DDBJ databases">
        <title>Assessment of beneficial effects and identification of host adaptation-associated genes of Ligilactobacillus salivarius isolated from Meles meles.</title>
        <authorList>
            <person name="Wang Y."/>
        </authorList>
    </citation>
    <scope>NUCLEOTIDE SEQUENCE [LARGE SCALE GENOMIC DNA]</scope>
    <source>
        <strain evidence="6 11">S35</strain>
        <plasmid evidence="6 11">unnamed2</plasmid>
    </source>
</reference>
<feature type="transmembrane region" description="Helical" evidence="1">
    <location>
        <begin position="20"/>
        <end position="42"/>
    </location>
</feature>
<keyword evidence="1" id="KW-1133">Transmembrane helix</keyword>
<geneLocation type="plasmid" evidence="6 11">
    <name>unnamed2</name>
</geneLocation>
<evidence type="ECO:0000313" key="2">
    <source>
        <dbReference type="EMBL" id="MSE04285.1"/>
    </source>
</evidence>
<keyword evidence="1" id="KW-0812">Transmembrane</keyword>
<evidence type="ECO:0000313" key="10">
    <source>
        <dbReference type="Proteomes" id="UP000471678"/>
    </source>
</evidence>
<gene>
    <name evidence="5" type="ORF">B6U56_09370</name>
    <name evidence="4" type="ORF">FYL25_09090</name>
    <name evidence="3" type="ORF">GKC33_00350</name>
    <name evidence="2" type="ORF">GKC34_00125</name>
    <name evidence="6" type="ORF">O2U02_11040</name>
</gene>
<evidence type="ECO:0000313" key="7">
    <source>
        <dbReference type="Proteomes" id="UP000192575"/>
    </source>
</evidence>
<dbReference type="EMBL" id="VSUB01000013">
    <property type="protein sequence ID" value="MYY65541.1"/>
    <property type="molecule type" value="Genomic_DNA"/>
</dbReference>
<feature type="transmembrane region" description="Helical" evidence="1">
    <location>
        <begin position="54"/>
        <end position="75"/>
    </location>
</feature>
<dbReference type="Proteomes" id="UP000467635">
    <property type="component" value="Unassembled WGS sequence"/>
</dbReference>
<dbReference type="EMBL" id="CP114511">
    <property type="protein sequence ID" value="WHS18804.1"/>
    <property type="molecule type" value="Genomic_DNA"/>
</dbReference>
<evidence type="ECO:0000313" key="4">
    <source>
        <dbReference type="EMBL" id="MYY65541.1"/>
    </source>
</evidence>
<dbReference type="Proteomes" id="UP000437575">
    <property type="component" value="Unassembled WGS sequence"/>
</dbReference>
<keyword evidence="6" id="KW-0614">Plasmid</keyword>
<proteinExistence type="predicted"/>
<evidence type="ECO:0000313" key="6">
    <source>
        <dbReference type="EMBL" id="WHS18804.1"/>
    </source>
</evidence>
<sequence length="92" mass="9793">MSFLMLPSLDGQSLVQNIGDWALGIALVGVGIILVIVALLDFRKGLGKVGNKDIPAVVWGLVTGAFGAFFLYMGVDKIKNIFKNVGDDIPTE</sequence>
<reference evidence="8 9" key="2">
    <citation type="submission" date="2019-11" db="EMBL/GenBank/DDBJ databases">
        <title>Draft Genome Sequence of Plant Growth-Promoting Rhizosphere-Associated Bacteria.</title>
        <authorList>
            <person name="Vasilyev I.Y."/>
            <person name="Radchenko V."/>
            <person name="Ilnitskaya E.V."/>
        </authorList>
    </citation>
    <scope>NUCLEOTIDE SEQUENCE [LARGE SCALE GENOMIC DNA]</scope>
    <source>
        <strain evidence="3 9">VRA_01-1sq_f</strain>
        <strain evidence="2 8">VRA_1sq_f</strain>
    </source>
</reference>
<dbReference type="Proteomes" id="UP001224533">
    <property type="component" value="Plasmid unnamed2"/>
</dbReference>
<organism evidence="5 7">
    <name type="scientific">Ligilactobacillus salivarius</name>
    <dbReference type="NCBI Taxonomy" id="1624"/>
    <lineage>
        <taxon>Bacteria</taxon>
        <taxon>Bacillati</taxon>
        <taxon>Bacillota</taxon>
        <taxon>Bacilli</taxon>
        <taxon>Lactobacillales</taxon>
        <taxon>Lactobacillaceae</taxon>
        <taxon>Ligilactobacillus</taxon>
    </lineage>
</organism>
<accession>A0A1V9R8X8</accession>
<reference evidence="5 7" key="1">
    <citation type="submission" date="2017-03" db="EMBL/GenBank/DDBJ databases">
        <title>Phylogenomics and comparative genomics of Lactobacillus salivarius, a mammalian gut commensal.</title>
        <authorList>
            <person name="Harris H.M."/>
        </authorList>
    </citation>
    <scope>NUCLEOTIDE SEQUENCE [LARGE SCALE GENOMIC DNA]</scope>
    <source>
        <strain evidence="5 7">JCM 1047</strain>
    </source>
</reference>
<dbReference type="EMBL" id="NBEF01000033">
    <property type="protein sequence ID" value="OQQ89361.1"/>
    <property type="molecule type" value="Genomic_DNA"/>
</dbReference>
<dbReference type="RefSeq" id="WP_081535452.1">
    <property type="nucleotide sequence ID" value="NZ_CP114511.1"/>
</dbReference>